<accession>A0A412WY49</accession>
<feature type="transmembrane region" description="Helical" evidence="1">
    <location>
        <begin position="64"/>
        <end position="84"/>
    </location>
</feature>
<gene>
    <name evidence="2" type="ORF">DWW18_13480</name>
</gene>
<feature type="transmembrane region" description="Helical" evidence="1">
    <location>
        <begin position="39"/>
        <end position="57"/>
    </location>
</feature>
<dbReference type="STRING" id="1121130.GCA_000519105_01493"/>
<dbReference type="RefSeq" id="WP_118260930.1">
    <property type="nucleotide sequence ID" value="NZ_CALBWO010000046.1"/>
</dbReference>
<keyword evidence="1" id="KW-0472">Membrane</keyword>
<sequence length="131" mass="14866">MIGMKNKRLKYLLLTLFVVMLGLLSRKMSACTLDFVKLYLGDILWAMMVYFGCRFLFVNMRKRVACVLALVFSYLIEISQLYHAPWIDAIRATALGGLVLGFGFLWSDILCYTVGVLLGIIVDGLLGWSRK</sequence>
<comment type="caution">
    <text evidence="2">The sequence shown here is derived from an EMBL/GenBank/DDBJ whole genome shotgun (WGS) entry which is preliminary data.</text>
</comment>
<evidence type="ECO:0000313" key="3">
    <source>
        <dbReference type="Proteomes" id="UP000283589"/>
    </source>
</evidence>
<dbReference type="AlphaFoldDB" id="A0A412WY49"/>
<name>A0A412WY49_9BACT</name>
<feature type="transmembrane region" description="Helical" evidence="1">
    <location>
        <begin position="104"/>
        <end position="126"/>
    </location>
</feature>
<evidence type="ECO:0000313" key="2">
    <source>
        <dbReference type="EMBL" id="RGV32596.1"/>
    </source>
</evidence>
<evidence type="ECO:0000256" key="1">
    <source>
        <dbReference type="SAM" id="Phobius"/>
    </source>
</evidence>
<proteinExistence type="predicted"/>
<organism evidence="2 3">
    <name type="scientific">Butyricimonas virosa</name>
    <dbReference type="NCBI Taxonomy" id="544645"/>
    <lineage>
        <taxon>Bacteria</taxon>
        <taxon>Pseudomonadati</taxon>
        <taxon>Bacteroidota</taxon>
        <taxon>Bacteroidia</taxon>
        <taxon>Bacteroidales</taxon>
        <taxon>Odoribacteraceae</taxon>
        <taxon>Butyricimonas</taxon>
    </lineage>
</organism>
<dbReference type="Proteomes" id="UP000283589">
    <property type="component" value="Unassembled WGS sequence"/>
</dbReference>
<reference evidence="2 3" key="1">
    <citation type="submission" date="2018-08" db="EMBL/GenBank/DDBJ databases">
        <title>A genome reference for cultivated species of the human gut microbiota.</title>
        <authorList>
            <person name="Zou Y."/>
            <person name="Xue W."/>
            <person name="Luo G."/>
        </authorList>
    </citation>
    <scope>NUCLEOTIDE SEQUENCE [LARGE SCALE GENOMIC DNA]</scope>
    <source>
        <strain evidence="2 3">AF14-49</strain>
    </source>
</reference>
<dbReference type="InterPro" id="IPR021257">
    <property type="entry name" value="DUF2809"/>
</dbReference>
<keyword evidence="1" id="KW-0812">Transmembrane</keyword>
<dbReference type="EMBL" id="QRZA01000019">
    <property type="protein sequence ID" value="RGV32596.1"/>
    <property type="molecule type" value="Genomic_DNA"/>
</dbReference>
<dbReference type="Pfam" id="PF10990">
    <property type="entry name" value="DUF2809"/>
    <property type="match status" value="1"/>
</dbReference>
<keyword evidence="1" id="KW-1133">Transmembrane helix</keyword>
<protein>
    <submittedName>
        <fullName evidence="2">DUF2809 domain-containing protein</fullName>
    </submittedName>
</protein>